<evidence type="ECO:0000313" key="1">
    <source>
        <dbReference type="EMBL" id="MPC15346.1"/>
    </source>
</evidence>
<organism evidence="1 2">
    <name type="scientific">Portunus trituberculatus</name>
    <name type="common">Swimming crab</name>
    <name type="synonym">Neptunus trituberculatus</name>
    <dbReference type="NCBI Taxonomy" id="210409"/>
    <lineage>
        <taxon>Eukaryota</taxon>
        <taxon>Metazoa</taxon>
        <taxon>Ecdysozoa</taxon>
        <taxon>Arthropoda</taxon>
        <taxon>Crustacea</taxon>
        <taxon>Multicrustacea</taxon>
        <taxon>Malacostraca</taxon>
        <taxon>Eumalacostraca</taxon>
        <taxon>Eucarida</taxon>
        <taxon>Decapoda</taxon>
        <taxon>Pleocyemata</taxon>
        <taxon>Brachyura</taxon>
        <taxon>Eubrachyura</taxon>
        <taxon>Portunoidea</taxon>
        <taxon>Portunidae</taxon>
        <taxon>Portuninae</taxon>
        <taxon>Portunus</taxon>
    </lineage>
</organism>
<reference evidence="1 2" key="1">
    <citation type="submission" date="2019-05" db="EMBL/GenBank/DDBJ databases">
        <title>Another draft genome of Portunus trituberculatus and its Hox gene families provides insights of decapod evolution.</title>
        <authorList>
            <person name="Jeong J.-H."/>
            <person name="Song I."/>
            <person name="Kim S."/>
            <person name="Choi T."/>
            <person name="Kim D."/>
            <person name="Ryu S."/>
            <person name="Kim W."/>
        </authorList>
    </citation>
    <scope>NUCLEOTIDE SEQUENCE [LARGE SCALE GENOMIC DNA]</scope>
    <source>
        <tissue evidence="1">Muscle</tissue>
    </source>
</reference>
<evidence type="ECO:0000313" key="2">
    <source>
        <dbReference type="Proteomes" id="UP000324222"/>
    </source>
</evidence>
<proteinExistence type="predicted"/>
<keyword evidence="2" id="KW-1185">Reference proteome</keyword>
<dbReference type="Proteomes" id="UP000324222">
    <property type="component" value="Unassembled WGS sequence"/>
</dbReference>
<comment type="caution">
    <text evidence="1">The sequence shown here is derived from an EMBL/GenBank/DDBJ whole genome shotgun (WGS) entry which is preliminary data.</text>
</comment>
<protein>
    <submittedName>
        <fullName evidence="1">Uncharacterized protein</fullName>
    </submittedName>
</protein>
<dbReference type="EMBL" id="VSRR010000420">
    <property type="protein sequence ID" value="MPC15346.1"/>
    <property type="molecule type" value="Genomic_DNA"/>
</dbReference>
<accession>A0A5B7D411</accession>
<sequence length="94" mass="10178">MQPFIRCHHSGVGRVSVLTIAGPPAAAGSGMPAAVVLLQTLQELGWVSSLRDLKHRDLLCCWLRLRGRLIAEADDWCPIEGLPDDTHGEAVLVL</sequence>
<dbReference type="AlphaFoldDB" id="A0A5B7D411"/>
<gene>
    <name evidence="1" type="ORF">E2C01_008133</name>
</gene>
<name>A0A5B7D411_PORTR</name>